<sequence>MWLAGKPSGLPPRQPCPGTAPTKPSAKPEGLLSICRKTHPVLAIIPAPPASSLTLPGWRAPCTSIGKHYQDGAMRLCVLRRYSGAHQTCAQSIRPEMNRIYTRKARRGQVEGKKNLRHFLADAKCRSSDAQGGCALHQICLPYVGTLPTHARSHPSLHPRPMIVL</sequence>
<dbReference type="AlphaFoldDB" id="A0AA39WF42"/>
<evidence type="ECO:0000256" key="1">
    <source>
        <dbReference type="SAM" id="MobiDB-lite"/>
    </source>
</evidence>
<proteinExistence type="predicted"/>
<dbReference type="EMBL" id="JAULSU010000006">
    <property type="protein sequence ID" value="KAK0614219.1"/>
    <property type="molecule type" value="Genomic_DNA"/>
</dbReference>
<protein>
    <submittedName>
        <fullName evidence="2">Uncharacterized protein</fullName>
    </submittedName>
</protein>
<evidence type="ECO:0000313" key="2">
    <source>
        <dbReference type="EMBL" id="KAK0614219.1"/>
    </source>
</evidence>
<accession>A0AA39WF42</accession>
<evidence type="ECO:0000313" key="3">
    <source>
        <dbReference type="Proteomes" id="UP001175000"/>
    </source>
</evidence>
<organism evidence="2 3">
    <name type="scientific">Immersiella caudata</name>
    <dbReference type="NCBI Taxonomy" id="314043"/>
    <lineage>
        <taxon>Eukaryota</taxon>
        <taxon>Fungi</taxon>
        <taxon>Dikarya</taxon>
        <taxon>Ascomycota</taxon>
        <taxon>Pezizomycotina</taxon>
        <taxon>Sordariomycetes</taxon>
        <taxon>Sordariomycetidae</taxon>
        <taxon>Sordariales</taxon>
        <taxon>Lasiosphaeriaceae</taxon>
        <taxon>Immersiella</taxon>
    </lineage>
</organism>
<name>A0AA39WF42_9PEZI</name>
<dbReference type="Proteomes" id="UP001175000">
    <property type="component" value="Unassembled WGS sequence"/>
</dbReference>
<gene>
    <name evidence="2" type="ORF">B0T14DRAFT_300056</name>
</gene>
<keyword evidence="3" id="KW-1185">Reference proteome</keyword>
<feature type="region of interest" description="Disordered" evidence="1">
    <location>
        <begin position="1"/>
        <end position="29"/>
    </location>
</feature>
<reference evidence="2" key="1">
    <citation type="submission" date="2023-06" db="EMBL/GenBank/DDBJ databases">
        <title>Genome-scale phylogeny and comparative genomics of the fungal order Sordariales.</title>
        <authorList>
            <consortium name="Lawrence Berkeley National Laboratory"/>
            <person name="Hensen N."/>
            <person name="Bonometti L."/>
            <person name="Westerberg I."/>
            <person name="Brannstrom I.O."/>
            <person name="Guillou S."/>
            <person name="Cros-Aarteil S."/>
            <person name="Calhoun S."/>
            <person name="Haridas S."/>
            <person name="Kuo A."/>
            <person name="Mondo S."/>
            <person name="Pangilinan J."/>
            <person name="Riley R."/>
            <person name="Labutti K."/>
            <person name="Andreopoulos B."/>
            <person name="Lipzen A."/>
            <person name="Chen C."/>
            <person name="Yanf M."/>
            <person name="Daum C."/>
            <person name="Ng V."/>
            <person name="Clum A."/>
            <person name="Steindorff A."/>
            <person name="Ohm R."/>
            <person name="Martin F."/>
            <person name="Silar P."/>
            <person name="Natvig D."/>
            <person name="Lalanne C."/>
            <person name="Gautier V."/>
            <person name="Ament-Velasquez S.L."/>
            <person name="Kruys A."/>
            <person name="Hutchinson M.I."/>
            <person name="Powell A.J."/>
            <person name="Barry K."/>
            <person name="Miller A.N."/>
            <person name="Grigoriev I.V."/>
            <person name="Debuchy R."/>
            <person name="Gladieux P."/>
            <person name="Thoren M.H."/>
            <person name="Johannesson H."/>
        </authorList>
    </citation>
    <scope>NUCLEOTIDE SEQUENCE</scope>
    <source>
        <strain evidence="2">CBS 606.72</strain>
    </source>
</reference>
<comment type="caution">
    <text evidence="2">The sequence shown here is derived from an EMBL/GenBank/DDBJ whole genome shotgun (WGS) entry which is preliminary data.</text>
</comment>